<dbReference type="CDD" id="cd00838">
    <property type="entry name" value="MPP_superfamily"/>
    <property type="match status" value="1"/>
</dbReference>
<dbReference type="Proteomes" id="UP000237889">
    <property type="component" value="Chromosome"/>
</dbReference>
<dbReference type="PANTHER" id="PTHR42850:SF2">
    <property type="entry name" value="BLL5683 PROTEIN"/>
    <property type="match status" value="1"/>
</dbReference>
<dbReference type="GO" id="GO:0005737">
    <property type="term" value="C:cytoplasm"/>
    <property type="evidence" value="ECO:0007669"/>
    <property type="project" value="TreeGrafter"/>
</dbReference>
<organism evidence="3 4">
    <name type="scientific">Phreatobacter cathodiphilus</name>
    <dbReference type="NCBI Taxonomy" id="1868589"/>
    <lineage>
        <taxon>Bacteria</taxon>
        <taxon>Pseudomonadati</taxon>
        <taxon>Pseudomonadota</taxon>
        <taxon>Alphaproteobacteria</taxon>
        <taxon>Hyphomicrobiales</taxon>
        <taxon>Phreatobacteraceae</taxon>
        <taxon>Phreatobacter</taxon>
    </lineage>
</organism>
<dbReference type="Gene3D" id="3.60.21.10">
    <property type="match status" value="1"/>
</dbReference>
<dbReference type="InterPro" id="IPR011152">
    <property type="entry name" value="Pesterase_MJ0912"/>
</dbReference>
<keyword evidence="4" id="KW-1185">Reference proteome</keyword>
<dbReference type="Pfam" id="PF12850">
    <property type="entry name" value="Metallophos_2"/>
    <property type="match status" value="1"/>
</dbReference>
<gene>
    <name evidence="3" type="ORF">C6569_01130</name>
</gene>
<dbReference type="GO" id="GO:0016791">
    <property type="term" value="F:phosphatase activity"/>
    <property type="evidence" value="ECO:0007669"/>
    <property type="project" value="TreeGrafter"/>
</dbReference>
<evidence type="ECO:0000313" key="3">
    <source>
        <dbReference type="EMBL" id="AVO43787.1"/>
    </source>
</evidence>
<dbReference type="OrthoDB" id="9813918at2"/>
<dbReference type="KEGG" id="phr:C6569_01130"/>
<dbReference type="PIRSF" id="PIRSF000883">
    <property type="entry name" value="Pesterase_MJ0912"/>
    <property type="match status" value="1"/>
</dbReference>
<dbReference type="AlphaFoldDB" id="A0A2S0N6Z9"/>
<evidence type="ECO:0000313" key="4">
    <source>
        <dbReference type="Proteomes" id="UP000237889"/>
    </source>
</evidence>
<accession>A0A2S0N6Z9</accession>
<evidence type="ECO:0000256" key="1">
    <source>
        <dbReference type="ARBA" id="ARBA00008950"/>
    </source>
</evidence>
<proteinExistence type="inferred from homology"/>
<reference evidence="3 4" key="1">
    <citation type="submission" date="2018-03" db="EMBL/GenBank/DDBJ databases">
        <title>Genome sequencing of Phreatobacter sp.</title>
        <authorList>
            <person name="Kim S.-J."/>
            <person name="Heo J."/>
            <person name="Kwon S.-W."/>
        </authorList>
    </citation>
    <scope>NUCLEOTIDE SEQUENCE [LARGE SCALE GENOMIC DNA]</scope>
    <source>
        <strain evidence="3 4">S-12</strain>
    </source>
</reference>
<dbReference type="EMBL" id="CP027668">
    <property type="protein sequence ID" value="AVO43787.1"/>
    <property type="molecule type" value="Genomic_DNA"/>
</dbReference>
<dbReference type="SUPFAM" id="SSF56300">
    <property type="entry name" value="Metallo-dependent phosphatases"/>
    <property type="match status" value="1"/>
</dbReference>
<evidence type="ECO:0000259" key="2">
    <source>
        <dbReference type="Pfam" id="PF12850"/>
    </source>
</evidence>
<dbReference type="InterPro" id="IPR050126">
    <property type="entry name" value="Ap4A_hydrolase"/>
</dbReference>
<dbReference type="RefSeq" id="WP_106747117.1">
    <property type="nucleotide sequence ID" value="NZ_CP027668.1"/>
</dbReference>
<comment type="similarity">
    <text evidence="1">Belongs to the metallophosphoesterase superfamily. YfcE family.</text>
</comment>
<protein>
    <submittedName>
        <fullName evidence="3">Metallophosphatase family protein</fullName>
    </submittedName>
</protein>
<dbReference type="PANTHER" id="PTHR42850">
    <property type="entry name" value="METALLOPHOSPHOESTERASE"/>
    <property type="match status" value="1"/>
</dbReference>
<feature type="domain" description="Calcineurin-like phosphoesterase" evidence="2">
    <location>
        <begin position="1"/>
        <end position="210"/>
    </location>
</feature>
<name>A0A2S0N6Z9_9HYPH</name>
<dbReference type="InterPro" id="IPR029052">
    <property type="entry name" value="Metallo-depent_PP-like"/>
</dbReference>
<dbReference type="InterPro" id="IPR024654">
    <property type="entry name" value="Calcineurin-like_PHP_lpxH"/>
</dbReference>
<sequence length="246" mass="25922">MRLALLSDIHGNCEALEATLAHVRRAGVDRIAVLGDIVGYGADPVACTEIVMDLAASGALVLQGNHDEAVARDDADMNADALAAMVWTRGVLGEAHRRFLAGLPLTGREGDLLLVHAGARHPGHWPYVMTPRDAELSFGATDARLVACGHTHVPALFSLQPNRTCVGFTPVTGMPVPLAPHRRWHVGVGAVGQPRDGIAAAAYAVLDLAQGVLEPHRVPYDHQAAAAKIRAAGLPDRLASRLALGR</sequence>